<dbReference type="PROSITE" id="PS00455">
    <property type="entry name" value="AMP_BINDING"/>
    <property type="match status" value="1"/>
</dbReference>
<dbReference type="InterPro" id="IPR050237">
    <property type="entry name" value="ATP-dep_AMP-bd_enzyme"/>
</dbReference>
<dbReference type="PANTHER" id="PTHR43767">
    <property type="entry name" value="LONG-CHAIN-FATTY-ACID--COA LIGASE"/>
    <property type="match status" value="1"/>
</dbReference>
<dbReference type="EMBL" id="LUTY01002543">
    <property type="protein sequence ID" value="OAD20122.1"/>
    <property type="molecule type" value="Genomic_DNA"/>
</dbReference>
<evidence type="ECO:0000259" key="1">
    <source>
        <dbReference type="Pfam" id="PF00501"/>
    </source>
</evidence>
<dbReference type="AlphaFoldDB" id="A0A0A6RHS9"/>
<sequence length="194" mass="21808">MQLNLAECFFQKAEQQPDHPLMLDQEIEDKTSYAEFREEVQLLAKKLKNAGVNRGNNIGVHYQSGRDYIAFVYAIWNCGACVTPLPFELTIPEKQQIFKYIHMDAVISSADFLDQLTGSIQPDTLALTDQAVFAKVDADCEAPPQLAKINAAFIRFTSGTTGDAKGVVLSHESIYELHRLCHVLGHRKLYEFKA</sequence>
<evidence type="ECO:0000313" key="3">
    <source>
        <dbReference type="Proteomes" id="UP000076962"/>
    </source>
</evidence>
<dbReference type="Pfam" id="PF00501">
    <property type="entry name" value="AMP-binding"/>
    <property type="match status" value="1"/>
</dbReference>
<keyword evidence="3" id="KW-1185">Reference proteome</keyword>
<comment type="caution">
    <text evidence="2">The sequence shown here is derived from an EMBL/GenBank/DDBJ whole genome shotgun (WGS) entry which is preliminary data.</text>
</comment>
<dbReference type="PANTHER" id="PTHR43767:SF1">
    <property type="entry name" value="NONRIBOSOMAL PEPTIDE SYNTHASE PES1 (EUROFUNG)-RELATED"/>
    <property type="match status" value="1"/>
</dbReference>
<keyword evidence="2" id="KW-0436">Ligase</keyword>
<dbReference type="GO" id="GO:0016874">
    <property type="term" value="F:ligase activity"/>
    <property type="evidence" value="ECO:0007669"/>
    <property type="project" value="UniProtKB-KW"/>
</dbReference>
<protein>
    <submittedName>
        <fullName evidence="2">AMP-dependent synthetase and ligase domain protein</fullName>
    </submittedName>
</protein>
<feature type="domain" description="AMP-dependent synthetase/ligase" evidence="1">
    <location>
        <begin position="9"/>
        <end position="182"/>
    </location>
</feature>
<proteinExistence type="predicted"/>
<dbReference type="Proteomes" id="UP000076962">
    <property type="component" value="Unassembled WGS sequence"/>
</dbReference>
<gene>
    <name evidence="2" type="ORF">THIOM_004196</name>
</gene>
<dbReference type="InterPro" id="IPR042099">
    <property type="entry name" value="ANL_N_sf"/>
</dbReference>
<dbReference type="InterPro" id="IPR020845">
    <property type="entry name" value="AMP-binding_CS"/>
</dbReference>
<dbReference type="Gene3D" id="3.40.50.12780">
    <property type="entry name" value="N-terminal domain of ligase-like"/>
    <property type="match status" value="1"/>
</dbReference>
<name>A0A0A6RHS9_9GAMM</name>
<accession>A0A0A6RHS9</accession>
<dbReference type="SUPFAM" id="SSF56801">
    <property type="entry name" value="Acetyl-CoA synthetase-like"/>
    <property type="match status" value="1"/>
</dbReference>
<reference evidence="2 3" key="1">
    <citation type="submission" date="2016-05" db="EMBL/GenBank/DDBJ databases">
        <title>Single-cell genome of chain-forming Candidatus Thiomargarita nelsonii and comparison to other large sulfur-oxidizing bacteria.</title>
        <authorList>
            <person name="Winkel M."/>
            <person name="Salman V."/>
            <person name="Woyke T."/>
            <person name="Schulz-Vogt H."/>
            <person name="Richter M."/>
            <person name="Flood B."/>
            <person name="Bailey J."/>
            <person name="Amann R."/>
            <person name="Mussmann M."/>
        </authorList>
    </citation>
    <scope>NUCLEOTIDE SEQUENCE [LARGE SCALE GENOMIC DNA]</scope>
    <source>
        <strain evidence="2 3">THI036</strain>
    </source>
</reference>
<evidence type="ECO:0000313" key="2">
    <source>
        <dbReference type="EMBL" id="OAD20122.1"/>
    </source>
</evidence>
<organism evidence="2 3">
    <name type="scientific">Candidatus Thiomargarita nelsonii</name>
    <dbReference type="NCBI Taxonomy" id="1003181"/>
    <lineage>
        <taxon>Bacteria</taxon>
        <taxon>Pseudomonadati</taxon>
        <taxon>Pseudomonadota</taxon>
        <taxon>Gammaproteobacteria</taxon>
        <taxon>Thiotrichales</taxon>
        <taxon>Thiotrichaceae</taxon>
        <taxon>Thiomargarita</taxon>
    </lineage>
</organism>
<dbReference type="InterPro" id="IPR000873">
    <property type="entry name" value="AMP-dep_synth/lig_dom"/>
</dbReference>